<dbReference type="Proteomes" id="UP000835052">
    <property type="component" value="Unassembled WGS sequence"/>
</dbReference>
<dbReference type="EMBL" id="CAJGYM010000039">
    <property type="protein sequence ID" value="CAD6193888.1"/>
    <property type="molecule type" value="Genomic_DNA"/>
</dbReference>
<dbReference type="AlphaFoldDB" id="A0A8S1HHJ8"/>
<evidence type="ECO:0000313" key="2">
    <source>
        <dbReference type="EMBL" id="CAD6193888.1"/>
    </source>
</evidence>
<accession>A0A8S1HHJ8</accession>
<evidence type="ECO:0000313" key="3">
    <source>
        <dbReference type="Proteomes" id="UP000835052"/>
    </source>
</evidence>
<organism evidence="2 3">
    <name type="scientific">Caenorhabditis auriculariae</name>
    <dbReference type="NCBI Taxonomy" id="2777116"/>
    <lineage>
        <taxon>Eukaryota</taxon>
        <taxon>Metazoa</taxon>
        <taxon>Ecdysozoa</taxon>
        <taxon>Nematoda</taxon>
        <taxon>Chromadorea</taxon>
        <taxon>Rhabditida</taxon>
        <taxon>Rhabditina</taxon>
        <taxon>Rhabditomorpha</taxon>
        <taxon>Rhabditoidea</taxon>
        <taxon>Rhabditidae</taxon>
        <taxon>Peloderinae</taxon>
        <taxon>Caenorhabditis</taxon>
    </lineage>
</organism>
<proteinExistence type="predicted"/>
<sequence length="94" mass="10477">MSQITRDEIVAGHDASLQTEVSTPKVAREPQERRLDLASGVFMRLAAGFRLISASFSTLLWVSPHPSRDLRSLNTILGATRDIYRSTSLKKRPP</sequence>
<feature type="region of interest" description="Disordered" evidence="1">
    <location>
        <begin position="1"/>
        <end position="30"/>
    </location>
</feature>
<protein>
    <submittedName>
        <fullName evidence="2">Uncharacterized protein</fullName>
    </submittedName>
</protein>
<comment type="caution">
    <text evidence="2">The sequence shown here is derived from an EMBL/GenBank/DDBJ whole genome shotgun (WGS) entry which is preliminary data.</text>
</comment>
<reference evidence="2" key="1">
    <citation type="submission" date="2020-10" db="EMBL/GenBank/DDBJ databases">
        <authorList>
            <person name="Kikuchi T."/>
        </authorList>
    </citation>
    <scope>NUCLEOTIDE SEQUENCE</scope>
    <source>
        <strain evidence="2">NKZ352</strain>
    </source>
</reference>
<keyword evidence="3" id="KW-1185">Reference proteome</keyword>
<evidence type="ECO:0000256" key="1">
    <source>
        <dbReference type="SAM" id="MobiDB-lite"/>
    </source>
</evidence>
<gene>
    <name evidence="2" type="ORF">CAUJ_LOCUS9807</name>
</gene>
<name>A0A8S1HHJ8_9PELO</name>
<feature type="compositionally biased region" description="Basic and acidic residues" evidence="1">
    <location>
        <begin position="1"/>
        <end position="11"/>
    </location>
</feature>